<accession>A0A7S6WNB5</accession>
<dbReference type="Pfam" id="PF00440">
    <property type="entry name" value="TetR_N"/>
    <property type="match status" value="1"/>
</dbReference>
<evidence type="ECO:0000313" key="3">
    <source>
        <dbReference type="Proteomes" id="UP000593915"/>
    </source>
</evidence>
<organism evidence="2 3">
    <name type="scientific">Treponema pedis</name>
    <dbReference type="NCBI Taxonomy" id="409322"/>
    <lineage>
        <taxon>Bacteria</taxon>
        <taxon>Pseudomonadati</taxon>
        <taxon>Spirochaetota</taxon>
        <taxon>Spirochaetia</taxon>
        <taxon>Spirochaetales</taxon>
        <taxon>Treponemataceae</taxon>
        <taxon>Treponema</taxon>
    </lineage>
</organism>
<dbReference type="SUPFAM" id="SSF46689">
    <property type="entry name" value="Homeodomain-like"/>
    <property type="match status" value="1"/>
</dbReference>
<proteinExistence type="predicted"/>
<dbReference type="GO" id="GO:0000976">
    <property type="term" value="F:transcription cis-regulatory region binding"/>
    <property type="evidence" value="ECO:0007669"/>
    <property type="project" value="TreeGrafter"/>
</dbReference>
<dbReference type="InterPro" id="IPR050109">
    <property type="entry name" value="HTH-type_TetR-like_transc_reg"/>
</dbReference>
<dbReference type="RefSeq" id="WP_024469414.1">
    <property type="nucleotide sequence ID" value="NZ_CP045670.1"/>
</dbReference>
<dbReference type="InterPro" id="IPR001647">
    <property type="entry name" value="HTH_TetR"/>
</dbReference>
<dbReference type="PANTHER" id="PTHR30055:SF211">
    <property type="entry name" value="TRANSCRIPTIONAL REGULATOR, TETR FAMILY"/>
    <property type="match status" value="1"/>
</dbReference>
<dbReference type="EMBL" id="CP061839">
    <property type="protein sequence ID" value="QOW60308.1"/>
    <property type="molecule type" value="Genomic_DNA"/>
</dbReference>
<evidence type="ECO:0000256" key="1">
    <source>
        <dbReference type="ARBA" id="ARBA00023125"/>
    </source>
</evidence>
<dbReference type="AlphaFoldDB" id="A0A7S6WNB5"/>
<dbReference type="PROSITE" id="PS01081">
    <property type="entry name" value="HTH_TETR_1"/>
    <property type="match status" value="1"/>
</dbReference>
<dbReference type="Proteomes" id="UP000593915">
    <property type="component" value="Chromosome"/>
</dbReference>
<gene>
    <name evidence="2" type="ORF">IFE08_10835</name>
</gene>
<dbReference type="PANTHER" id="PTHR30055">
    <property type="entry name" value="HTH-TYPE TRANSCRIPTIONAL REGULATOR RUTR"/>
    <property type="match status" value="1"/>
</dbReference>
<evidence type="ECO:0000313" key="2">
    <source>
        <dbReference type="EMBL" id="QOW60308.1"/>
    </source>
</evidence>
<dbReference type="InterPro" id="IPR009057">
    <property type="entry name" value="Homeodomain-like_sf"/>
</dbReference>
<dbReference type="PROSITE" id="PS50977">
    <property type="entry name" value="HTH_TETR_2"/>
    <property type="match status" value="1"/>
</dbReference>
<name>A0A7S6WNB5_9SPIR</name>
<dbReference type="InterPro" id="IPR023772">
    <property type="entry name" value="DNA-bd_HTH_TetR-type_CS"/>
</dbReference>
<sequence>MAKFKRKTKEERSKEIIEAAKTVFLKKGFHNTTMEDIVAATSLSKGGVYQYFKSTKSIMFKIMQEGNYFRYKRNEEIFKSAKNTDDPYEIITRAMMEKIFDDVPEKRLYLMFLAEILYDREYEELFLELEKQAYNFIFENLNSLFKKGFLTDKKMEFKSNKKGQLYSRIFNGILIIYELFRDKTVFNKQKKEIHDIIYSFVEKSFTIKS</sequence>
<keyword evidence="1" id="KW-0238">DNA-binding</keyword>
<dbReference type="GO" id="GO:0003700">
    <property type="term" value="F:DNA-binding transcription factor activity"/>
    <property type="evidence" value="ECO:0007669"/>
    <property type="project" value="TreeGrafter"/>
</dbReference>
<dbReference type="Gene3D" id="1.10.357.10">
    <property type="entry name" value="Tetracycline Repressor, domain 2"/>
    <property type="match status" value="1"/>
</dbReference>
<reference evidence="2 3" key="1">
    <citation type="submission" date="2020-09" db="EMBL/GenBank/DDBJ databases">
        <title>Characterization of Treponema spp. from bovine digital dermatitis in Korea.</title>
        <authorList>
            <person name="Espiritu H.M."/>
            <person name="Cho Y.I."/>
            <person name="Mamuad L."/>
        </authorList>
    </citation>
    <scope>NUCLEOTIDE SEQUENCE [LARGE SCALE GENOMIC DNA]</scope>
    <source>
        <strain evidence="2 3">KS1</strain>
    </source>
</reference>
<dbReference type="PRINTS" id="PR00455">
    <property type="entry name" value="HTHTETR"/>
</dbReference>
<protein>
    <submittedName>
        <fullName evidence="2">TetR/AcrR family transcriptional regulator</fullName>
    </submittedName>
</protein>